<dbReference type="InterPro" id="IPR051052">
    <property type="entry name" value="Diverse_substrate_MTase"/>
</dbReference>
<dbReference type="STRING" id="128403.WA1_33035"/>
<reference evidence="4 5" key="1">
    <citation type="journal article" date="2013" name="Genome Biol. Evol.">
        <title>Genomes of Stigonematalean cyanobacteria (subsection V) and the evolution of oxygenic photosynthesis from prokaryotes to plastids.</title>
        <authorList>
            <person name="Dagan T."/>
            <person name="Roettger M."/>
            <person name="Stucken K."/>
            <person name="Landan G."/>
            <person name="Koch R."/>
            <person name="Major P."/>
            <person name="Gould S.B."/>
            <person name="Goremykin V.V."/>
            <person name="Rippka R."/>
            <person name="Tandeau de Marsac N."/>
            <person name="Gugger M."/>
            <person name="Lockhart P.J."/>
            <person name="Allen J.F."/>
            <person name="Brune I."/>
            <person name="Maus I."/>
            <person name="Puhler A."/>
            <person name="Martin W.F."/>
        </authorList>
    </citation>
    <scope>NUCLEOTIDE SEQUENCE [LARGE SCALE GENOMIC DNA]</scope>
    <source>
        <strain evidence="4 5">PCC 7110</strain>
    </source>
</reference>
<protein>
    <submittedName>
        <fullName evidence="4">Methyltransferase</fullName>
    </submittedName>
</protein>
<dbReference type="GO" id="GO:0008168">
    <property type="term" value="F:methyltransferase activity"/>
    <property type="evidence" value="ECO:0007669"/>
    <property type="project" value="UniProtKB-KW"/>
</dbReference>
<dbReference type="OrthoDB" id="9797252at2"/>
<proteinExistence type="predicted"/>
<dbReference type="InterPro" id="IPR041698">
    <property type="entry name" value="Methyltransf_25"/>
</dbReference>
<dbReference type="Proteomes" id="UP000076925">
    <property type="component" value="Unassembled WGS sequence"/>
</dbReference>
<dbReference type="AlphaFoldDB" id="A0A139X4D8"/>
<evidence type="ECO:0000256" key="1">
    <source>
        <dbReference type="ARBA" id="ARBA00022603"/>
    </source>
</evidence>
<organism evidence="4 5">
    <name type="scientific">Scytonema hofmannii PCC 7110</name>
    <dbReference type="NCBI Taxonomy" id="128403"/>
    <lineage>
        <taxon>Bacteria</taxon>
        <taxon>Bacillati</taxon>
        <taxon>Cyanobacteriota</taxon>
        <taxon>Cyanophyceae</taxon>
        <taxon>Nostocales</taxon>
        <taxon>Scytonemataceae</taxon>
        <taxon>Scytonema</taxon>
    </lineage>
</organism>
<dbReference type="GO" id="GO:0032259">
    <property type="term" value="P:methylation"/>
    <property type="evidence" value="ECO:0007669"/>
    <property type="project" value="UniProtKB-KW"/>
</dbReference>
<comment type="caution">
    <text evidence="4">The sequence shown here is derived from an EMBL/GenBank/DDBJ whole genome shotgun (WGS) entry which is preliminary data.</text>
</comment>
<dbReference type="CDD" id="cd02440">
    <property type="entry name" value="AdoMet_MTases"/>
    <property type="match status" value="1"/>
</dbReference>
<gene>
    <name evidence="4" type="ORF">WA1_33035</name>
</gene>
<dbReference type="InterPro" id="IPR029063">
    <property type="entry name" value="SAM-dependent_MTases_sf"/>
</dbReference>
<name>A0A139X4D8_9CYAN</name>
<dbReference type="SUPFAM" id="SSF53335">
    <property type="entry name" value="S-adenosyl-L-methionine-dependent methyltransferases"/>
    <property type="match status" value="1"/>
</dbReference>
<dbReference type="Pfam" id="PF13649">
    <property type="entry name" value="Methyltransf_25"/>
    <property type="match status" value="1"/>
</dbReference>
<evidence type="ECO:0000256" key="2">
    <source>
        <dbReference type="ARBA" id="ARBA00022679"/>
    </source>
</evidence>
<keyword evidence="2 4" id="KW-0808">Transferase</keyword>
<keyword evidence="1 4" id="KW-0489">Methyltransferase</keyword>
<feature type="domain" description="Methyltransferase" evidence="3">
    <location>
        <begin position="47"/>
        <end position="138"/>
    </location>
</feature>
<sequence length="271" mass="30757">MKTLPAYDPTLFEGAAWYYSRYRPKYPPVLFELLVEKFHLNGTGRLLDLGCGAGLIAIPFCHNFQEVIGIDPDSEMLKEAQLQAKAEGATNISWVQQRAESLSPAVGQFRLVTIGRAFHWMERELVLEKIYELLSDDGAIAIIKTHEDPWNSNHPWKTTVISVVKRWLGEQRRTGQGGKGVWTPIEVSHEEILAKSPFPRQAQYEVKYEKSWTVDSYLGYLYSTAFCLPSFVGDNRENFETDLRSSLLAVEPSGKFTEELPITVIAAWKKA</sequence>
<evidence type="ECO:0000259" key="3">
    <source>
        <dbReference type="Pfam" id="PF13649"/>
    </source>
</evidence>
<evidence type="ECO:0000313" key="5">
    <source>
        <dbReference type="Proteomes" id="UP000076925"/>
    </source>
</evidence>
<accession>A0A139X4D8</accession>
<dbReference type="EMBL" id="ANNX02000035">
    <property type="protein sequence ID" value="KYC39536.1"/>
    <property type="molecule type" value="Genomic_DNA"/>
</dbReference>
<keyword evidence="5" id="KW-1185">Reference proteome</keyword>
<evidence type="ECO:0000313" key="4">
    <source>
        <dbReference type="EMBL" id="KYC39536.1"/>
    </source>
</evidence>
<dbReference type="RefSeq" id="WP_017747227.1">
    <property type="nucleotide sequence ID" value="NZ_KQ976354.1"/>
</dbReference>
<dbReference type="PANTHER" id="PTHR44942:SF4">
    <property type="entry name" value="METHYLTRANSFERASE TYPE 11 DOMAIN-CONTAINING PROTEIN"/>
    <property type="match status" value="1"/>
</dbReference>
<dbReference type="PANTHER" id="PTHR44942">
    <property type="entry name" value="METHYLTRANSF_11 DOMAIN-CONTAINING PROTEIN"/>
    <property type="match status" value="1"/>
</dbReference>
<dbReference type="Gene3D" id="3.40.50.150">
    <property type="entry name" value="Vaccinia Virus protein VP39"/>
    <property type="match status" value="1"/>
</dbReference>